<dbReference type="EMBL" id="QJHK01000003">
    <property type="protein sequence ID" value="PXY41811.1"/>
    <property type="molecule type" value="Genomic_DNA"/>
</dbReference>
<protein>
    <submittedName>
        <fullName evidence="1">Uncharacterized protein</fullName>
    </submittedName>
</protein>
<sequence>MKTISDIPRNLNKDNINETIEAYKLLLADIPLKIEESNLLALLNRLKRGQIGSGPWKNVSIFEAANRIMTDLVILFGVKKIINGEYPDLNIFTDFEVELGNENRNDHDIISYANDKVLIAEAFNVAPSFFNVKKSKSVKKLLTSKLTADHLILFCNADSHDRTKLNDNIEIIKVDIVL</sequence>
<keyword evidence="2" id="KW-1185">Reference proteome</keyword>
<gene>
    <name evidence="1" type="ORF">DMB65_04390</name>
</gene>
<reference evidence="1 2" key="1">
    <citation type="submission" date="2018-05" db="EMBL/GenBank/DDBJ databases">
        <title>Flavobacterium sp. strain IMCC34759, incomplete genome.</title>
        <authorList>
            <person name="Joung Y."/>
            <person name="Cho J."/>
        </authorList>
    </citation>
    <scope>NUCLEOTIDE SEQUENCE [LARGE SCALE GENOMIC DNA]</scope>
    <source>
        <strain evidence="1 2">IMCC34759</strain>
    </source>
</reference>
<comment type="caution">
    <text evidence="1">The sequence shown here is derived from an EMBL/GenBank/DDBJ whole genome shotgun (WGS) entry which is preliminary data.</text>
</comment>
<evidence type="ECO:0000313" key="1">
    <source>
        <dbReference type="EMBL" id="PXY41811.1"/>
    </source>
</evidence>
<dbReference type="Proteomes" id="UP000247903">
    <property type="component" value="Unassembled WGS sequence"/>
</dbReference>
<organism evidence="1 2">
    <name type="scientific">Flavobacterium cheongpyeongense</name>
    <dbReference type="NCBI Taxonomy" id="2212651"/>
    <lineage>
        <taxon>Bacteria</taxon>
        <taxon>Pseudomonadati</taxon>
        <taxon>Bacteroidota</taxon>
        <taxon>Flavobacteriia</taxon>
        <taxon>Flavobacteriales</taxon>
        <taxon>Flavobacteriaceae</taxon>
        <taxon>Flavobacterium</taxon>
    </lineage>
</organism>
<evidence type="ECO:0000313" key="2">
    <source>
        <dbReference type="Proteomes" id="UP000247903"/>
    </source>
</evidence>
<proteinExistence type="predicted"/>
<dbReference type="OrthoDB" id="6891550at2"/>
<name>A0A2V4BS73_9FLAO</name>
<dbReference type="AlphaFoldDB" id="A0A2V4BS73"/>
<dbReference type="RefSeq" id="WP_110305466.1">
    <property type="nucleotide sequence ID" value="NZ_QJHK01000003.1"/>
</dbReference>
<accession>A0A2V4BS73</accession>